<protein>
    <submittedName>
        <fullName evidence="1">Uncharacterized protein</fullName>
    </submittedName>
</protein>
<dbReference type="EMBL" id="CP020465">
    <property type="protein sequence ID" value="ASP47603.1"/>
    <property type="molecule type" value="Genomic_DNA"/>
</dbReference>
<evidence type="ECO:0000313" key="2">
    <source>
        <dbReference type="Proteomes" id="UP000202259"/>
    </source>
</evidence>
<accession>A0A222G7L8</accession>
<dbReference type="KEGG" id="cber:B5D82_07445"/>
<dbReference type="Proteomes" id="UP000202259">
    <property type="component" value="Chromosome"/>
</dbReference>
<sequence>MNKHTKTAIIVAPILTILGFALADLWEENSANQMRAFKLVPYGHCDVINQKCILKSGEFEVNIYDEAGMTTLNSTFPLDSATFFVVDKDNKANAYPLGMIDSPYYWKSPTPLRNTISRKGDKQKLRVIANIKGGQYIAEFYTQTVN</sequence>
<evidence type="ECO:0000313" key="1">
    <source>
        <dbReference type="EMBL" id="ASP47603.1"/>
    </source>
</evidence>
<dbReference type="OrthoDB" id="5623789at2"/>
<proteinExistence type="predicted"/>
<organism evidence="1 2">
    <name type="scientific">Cognaticolwellia beringensis</name>
    <dbReference type="NCBI Taxonomy" id="1967665"/>
    <lineage>
        <taxon>Bacteria</taxon>
        <taxon>Pseudomonadati</taxon>
        <taxon>Pseudomonadota</taxon>
        <taxon>Gammaproteobacteria</taxon>
        <taxon>Alteromonadales</taxon>
        <taxon>Colwelliaceae</taxon>
        <taxon>Cognaticolwellia</taxon>
    </lineage>
</organism>
<name>A0A222G7L8_9GAMM</name>
<reference evidence="1 2" key="1">
    <citation type="submission" date="2017-08" db="EMBL/GenBank/DDBJ databases">
        <title>Complete genome of Colwellia sp. NB097-1, a psychrophile bacterium ioslated from Bering Sea.</title>
        <authorList>
            <person name="Chen X."/>
        </authorList>
    </citation>
    <scope>NUCLEOTIDE SEQUENCE [LARGE SCALE GENOMIC DNA]</scope>
    <source>
        <strain evidence="1 2">NB097-1</strain>
    </source>
</reference>
<dbReference type="AlphaFoldDB" id="A0A222G7L8"/>
<keyword evidence="2" id="KW-1185">Reference proteome</keyword>
<dbReference type="RefSeq" id="WP_081150397.1">
    <property type="nucleotide sequence ID" value="NZ_CP020465.1"/>
</dbReference>
<gene>
    <name evidence="1" type="ORF">B5D82_07445</name>
</gene>